<accession>A0A9Q0C568</accession>
<sequence>MGIPSELRDAWVNKRHSYTSMMAASPNEERIIHSNNSIREAVPEGFKAAAIYGVVAAVPTVIVCRVIPWAKVNLNHTAQALIISTASIAGFFIATDQYILENARGNTIGKHGKTT</sequence>
<name>A0A9Q0C568_9POAL</name>
<gene>
    <name evidence="1" type="ORF">LUZ63_018891</name>
</gene>
<organism evidence="1 2">
    <name type="scientific">Rhynchospora breviuscula</name>
    <dbReference type="NCBI Taxonomy" id="2022672"/>
    <lineage>
        <taxon>Eukaryota</taxon>
        <taxon>Viridiplantae</taxon>
        <taxon>Streptophyta</taxon>
        <taxon>Embryophyta</taxon>
        <taxon>Tracheophyta</taxon>
        <taxon>Spermatophyta</taxon>
        <taxon>Magnoliopsida</taxon>
        <taxon>Liliopsida</taxon>
        <taxon>Poales</taxon>
        <taxon>Cyperaceae</taxon>
        <taxon>Cyperoideae</taxon>
        <taxon>Rhynchosporeae</taxon>
        <taxon>Rhynchospora</taxon>
    </lineage>
</organism>
<proteinExistence type="predicted"/>
<dbReference type="OrthoDB" id="634154at2759"/>
<keyword evidence="2" id="KW-1185">Reference proteome</keyword>
<evidence type="ECO:0000313" key="2">
    <source>
        <dbReference type="Proteomes" id="UP001151287"/>
    </source>
</evidence>
<dbReference type="PANTHER" id="PTHR33605:SF3">
    <property type="entry name" value="EARLY NODULIN-LIKE PROTEIN"/>
    <property type="match status" value="1"/>
</dbReference>
<dbReference type="Proteomes" id="UP001151287">
    <property type="component" value="Unassembled WGS sequence"/>
</dbReference>
<dbReference type="AlphaFoldDB" id="A0A9Q0C568"/>
<evidence type="ECO:0008006" key="3">
    <source>
        <dbReference type="Google" id="ProtNLM"/>
    </source>
</evidence>
<protein>
    <recommendedName>
        <fullName evidence="3">Early nodulin-93-like</fullName>
    </recommendedName>
</protein>
<dbReference type="InterPro" id="IPR005050">
    <property type="entry name" value="Enod93"/>
</dbReference>
<reference evidence="1" key="1">
    <citation type="journal article" date="2022" name="Cell">
        <title>Repeat-based holocentromeres influence genome architecture and karyotype evolution.</title>
        <authorList>
            <person name="Hofstatter P.G."/>
            <person name="Thangavel G."/>
            <person name="Lux T."/>
            <person name="Neumann P."/>
            <person name="Vondrak T."/>
            <person name="Novak P."/>
            <person name="Zhang M."/>
            <person name="Costa L."/>
            <person name="Castellani M."/>
            <person name="Scott A."/>
            <person name="Toegelov H."/>
            <person name="Fuchs J."/>
            <person name="Mata-Sucre Y."/>
            <person name="Dias Y."/>
            <person name="Vanzela A.L.L."/>
            <person name="Huettel B."/>
            <person name="Almeida C.C.S."/>
            <person name="Simkova H."/>
            <person name="Souza G."/>
            <person name="Pedrosa-Harand A."/>
            <person name="Macas J."/>
            <person name="Mayer K.F.X."/>
            <person name="Houben A."/>
            <person name="Marques A."/>
        </authorList>
    </citation>
    <scope>NUCLEOTIDE SEQUENCE</scope>
    <source>
        <strain evidence="1">RhyBre1mFocal</strain>
    </source>
</reference>
<dbReference type="EMBL" id="JAMQYH010000005">
    <property type="protein sequence ID" value="KAJ1687501.1"/>
    <property type="molecule type" value="Genomic_DNA"/>
</dbReference>
<dbReference type="PANTHER" id="PTHR33605">
    <property type="entry name" value="EARLY NODULIN-93"/>
    <property type="match status" value="1"/>
</dbReference>
<dbReference type="Pfam" id="PF03386">
    <property type="entry name" value="ENOD93"/>
    <property type="match status" value="1"/>
</dbReference>
<comment type="caution">
    <text evidence="1">The sequence shown here is derived from an EMBL/GenBank/DDBJ whole genome shotgun (WGS) entry which is preliminary data.</text>
</comment>
<evidence type="ECO:0000313" key="1">
    <source>
        <dbReference type="EMBL" id="KAJ1687501.1"/>
    </source>
</evidence>